<dbReference type="Pfam" id="PF13730">
    <property type="entry name" value="HTH_36"/>
    <property type="match status" value="1"/>
</dbReference>
<reference evidence="3" key="1">
    <citation type="submission" date="2017-10" db="EMBL/GenBank/DDBJ databases">
        <title>Sequence, genome organization and annotation of the thermophilic 47,7-kb bacterophage TO-84 that infects Geobacillus stearothermophilus.</title>
        <authorList>
            <person name="Skowron P.M."/>
            <person name="Kropinski A."/>
            <person name="Los M."/>
        </authorList>
    </citation>
    <scope>NUCLEOTIDE SEQUENCE [LARGE SCALE GENOMIC DNA]</scope>
</reference>
<dbReference type="Pfam" id="PF09524">
    <property type="entry name" value="Phg_2220_C"/>
    <property type="match status" value="1"/>
</dbReference>
<evidence type="ECO:0000313" key="3">
    <source>
        <dbReference type="EMBL" id="AQY55075.1"/>
    </source>
</evidence>
<organism evidence="3 4">
    <name type="scientific">Geobacillus phage TP-84</name>
    <dbReference type="NCBI Taxonomy" id="1965361"/>
    <lineage>
        <taxon>Viruses</taxon>
        <taxon>Duplodnaviria</taxon>
        <taxon>Heunggongvirae</taxon>
        <taxon>Uroviricota</taxon>
        <taxon>Caudoviricetes</taxon>
        <taxon>Saundersvirus</taxon>
        <taxon>Saundersvirus Tp84</taxon>
    </lineage>
</organism>
<evidence type="ECO:0000259" key="2">
    <source>
        <dbReference type="Pfam" id="PF09524"/>
    </source>
</evidence>
<evidence type="ECO:0000313" key="4">
    <source>
        <dbReference type="Proteomes" id="UP000225660"/>
    </source>
</evidence>
<evidence type="ECO:0000256" key="1">
    <source>
        <dbReference type="SAM" id="MobiDB-lite"/>
    </source>
</evidence>
<name>A0A1U9WQL8_9CAUD</name>
<accession>A0A1U9WQL8</accession>
<feature type="domain" description="Phage conserved hypothetical protein C-terminal" evidence="2">
    <location>
        <begin position="151"/>
        <end position="229"/>
    </location>
</feature>
<dbReference type="Gene3D" id="1.10.10.10">
    <property type="entry name" value="Winged helix-like DNA-binding domain superfamily/Winged helix DNA-binding domain"/>
    <property type="match status" value="1"/>
</dbReference>
<protein>
    <recommendedName>
        <fullName evidence="2">Phage conserved hypothetical protein C-terminal domain-containing protein</fullName>
    </recommendedName>
</protein>
<dbReference type="Proteomes" id="UP000225660">
    <property type="component" value="Segment"/>
</dbReference>
<sequence>MSDQEKQEYLMSDDMWVYGYSVIDNGVIYSKEITDSEFRTYCVIRSLVNERKAVAWPSYETIAELSGHSKRTAMRNVARLIELDLIEKRPRSGTSNEFVVKKLQNSKVLKNKQDILDYIEKCRDDEPKKATDPGEKVDKPEKADPIPYKEIIDYLNEKAGTKYSHTGSANQKLIKARWNEMAKINKDRDWIVAQFKHVIDVKTAQWKGTEWEKYLRPSTLFGNKFDQYRNESPNHKPVGGQNRPKEDIRTRLAGFLADED</sequence>
<dbReference type="NCBIfam" id="TIGR02220">
    <property type="entry name" value="phg_TIGR02220"/>
    <property type="match status" value="1"/>
</dbReference>
<dbReference type="KEGG" id="vg:40075863"/>
<dbReference type="GeneID" id="40075863"/>
<keyword evidence="4" id="KW-1185">Reference proteome</keyword>
<dbReference type="RefSeq" id="YP_009600101.1">
    <property type="nucleotide sequence ID" value="NC_041918.2"/>
</dbReference>
<dbReference type="OrthoDB" id="16765at10239"/>
<dbReference type="InterPro" id="IPR036388">
    <property type="entry name" value="WH-like_DNA-bd_sf"/>
</dbReference>
<dbReference type="InterPro" id="IPR011741">
    <property type="entry name" value="Phg_2220_C"/>
</dbReference>
<dbReference type="EMBL" id="KY565347">
    <property type="protein sequence ID" value="AQY55075.1"/>
    <property type="molecule type" value="Genomic_DNA"/>
</dbReference>
<feature type="region of interest" description="Disordered" evidence="1">
    <location>
        <begin position="226"/>
        <end position="247"/>
    </location>
</feature>
<proteinExistence type="predicted"/>